<feature type="compositionally biased region" description="Basic and acidic residues" evidence="1">
    <location>
        <begin position="45"/>
        <end position="60"/>
    </location>
</feature>
<dbReference type="AlphaFoldDB" id="A0A3M7E9Q3"/>
<evidence type="ECO:0000256" key="1">
    <source>
        <dbReference type="SAM" id="MobiDB-lite"/>
    </source>
</evidence>
<feature type="region of interest" description="Disordered" evidence="1">
    <location>
        <begin position="1"/>
        <end position="132"/>
    </location>
</feature>
<name>A0A3M7E9Q3_HORWE</name>
<protein>
    <submittedName>
        <fullName evidence="2">Uncharacterized protein</fullName>
    </submittedName>
</protein>
<feature type="region of interest" description="Disordered" evidence="1">
    <location>
        <begin position="379"/>
        <end position="398"/>
    </location>
</feature>
<feature type="compositionally biased region" description="Acidic residues" evidence="1">
    <location>
        <begin position="237"/>
        <end position="249"/>
    </location>
</feature>
<feature type="region of interest" description="Disordered" evidence="1">
    <location>
        <begin position="237"/>
        <end position="285"/>
    </location>
</feature>
<dbReference type="Proteomes" id="UP000269276">
    <property type="component" value="Unassembled WGS sequence"/>
</dbReference>
<feature type="compositionally biased region" description="Basic and acidic residues" evidence="1">
    <location>
        <begin position="17"/>
        <end position="26"/>
    </location>
</feature>
<proteinExistence type="predicted"/>
<feature type="compositionally biased region" description="Basic residues" evidence="1">
    <location>
        <begin position="35"/>
        <end position="44"/>
    </location>
</feature>
<sequence length="610" mass="67428">MADQERLGAHAKKRKRQGNESDETMKRPSVPGSYRNRRRAIARGRQRESRGETEQLRDDNSGEDLSAVLPHGSRSTERDTFGRGDAHIQEDVEREPPSKKQKSTDEGTGESSTTLPAVLLTPPTAAALSADATERTRFSRFGARMLGMEQATDLRTATSTPPPMMNMLPSISQTIGWVAVQGTKGMIWVIERVGPVVLFAAAGGIVFAVDLVKSFDGSEAHEAIIRQMGRLFDLFYDDGEDDEEGEEGDTTTAPSEPKRIRDTTASPQPAKCTCGETGSPSNNAERCAIHSSTFTGPQQQEQNGKTPTILPAANISRREPVPVRVQIAARHLLRTRSNENRRHPAFSPYLRNTAFPDGQTDTRFQQFIIRSFQNRTRFRPMPYPRSVPPPAPSPIFWQPTLGTLRRRHNAARRQLPMAPFQPNASSRGPVFDTSSVNGRANLSNTLYPIRPQFPPPTQTISVYSAQTLMNQPAHTSGTQVLYAYHNDPNAWDPSGLVMGLNHSPPPLSPPPPPPMPTQLGPSHFVDFNGYRFVFEWENRGSRDLVDFLARAEREFRNSLPSGFFDRQRCIDVFNGKIRDLISAGESLAGHPRVAVLSLQNGLVVQSGGPV</sequence>
<evidence type="ECO:0000313" key="2">
    <source>
        <dbReference type="EMBL" id="RMY73312.1"/>
    </source>
</evidence>
<dbReference type="EMBL" id="QWIP01000099">
    <property type="protein sequence ID" value="RMY73312.1"/>
    <property type="molecule type" value="Genomic_DNA"/>
</dbReference>
<feature type="compositionally biased region" description="Pro residues" evidence="1">
    <location>
        <begin position="381"/>
        <end position="393"/>
    </location>
</feature>
<dbReference type="VEuPathDB" id="FungiDB:BTJ68_04578"/>
<feature type="compositionally biased region" description="Polar residues" evidence="1">
    <location>
        <begin position="276"/>
        <end position="285"/>
    </location>
</feature>
<feature type="compositionally biased region" description="Low complexity" evidence="1">
    <location>
        <begin position="109"/>
        <end position="131"/>
    </location>
</feature>
<gene>
    <name evidence="2" type="ORF">D0863_03946</name>
</gene>
<evidence type="ECO:0000313" key="3">
    <source>
        <dbReference type="Proteomes" id="UP000269276"/>
    </source>
</evidence>
<feature type="compositionally biased region" description="Basic and acidic residues" evidence="1">
    <location>
        <begin position="74"/>
        <end position="105"/>
    </location>
</feature>
<comment type="caution">
    <text evidence="2">The sequence shown here is derived from an EMBL/GenBank/DDBJ whole genome shotgun (WGS) entry which is preliminary data.</text>
</comment>
<dbReference type="OrthoDB" id="3895995at2759"/>
<accession>A0A3M7E9Q3</accession>
<organism evidence="2 3">
    <name type="scientific">Hortaea werneckii</name>
    <name type="common">Black yeast</name>
    <name type="synonym">Cladosporium werneckii</name>
    <dbReference type="NCBI Taxonomy" id="91943"/>
    <lineage>
        <taxon>Eukaryota</taxon>
        <taxon>Fungi</taxon>
        <taxon>Dikarya</taxon>
        <taxon>Ascomycota</taxon>
        <taxon>Pezizomycotina</taxon>
        <taxon>Dothideomycetes</taxon>
        <taxon>Dothideomycetidae</taxon>
        <taxon>Mycosphaerellales</taxon>
        <taxon>Teratosphaeriaceae</taxon>
        <taxon>Hortaea</taxon>
    </lineage>
</organism>
<reference evidence="2 3" key="1">
    <citation type="journal article" date="2018" name="BMC Genomics">
        <title>Genomic evidence for intraspecific hybridization in a clonal and extremely halotolerant yeast.</title>
        <authorList>
            <person name="Gostincar C."/>
            <person name="Stajich J.E."/>
            <person name="Zupancic J."/>
            <person name="Zalar P."/>
            <person name="Gunde-Cimerman N."/>
        </authorList>
    </citation>
    <scope>NUCLEOTIDE SEQUENCE [LARGE SCALE GENOMIC DNA]</scope>
    <source>
        <strain evidence="2 3">EXF-2682</strain>
    </source>
</reference>